<dbReference type="EMBL" id="JARKIE010000200">
    <property type="protein sequence ID" value="KAJ7667433.1"/>
    <property type="molecule type" value="Genomic_DNA"/>
</dbReference>
<evidence type="ECO:0000313" key="4">
    <source>
        <dbReference type="Proteomes" id="UP001221757"/>
    </source>
</evidence>
<feature type="compositionally biased region" description="Polar residues" evidence="1">
    <location>
        <begin position="54"/>
        <end position="78"/>
    </location>
</feature>
<name>A0AAD7CX65_MYCRO</name>
<accession>A0AAD7CX65</accession>
<comment type="caution">
    <text evidence="3">The sequence shown here is derived from an EMBL/GenBank/DDBJ whole genome shotgun (WGS) entry which is preliminary data.</text>
</comment>
<keyword evidence="4" id="KW-1185">Reference proteome</keyword>
<feature type="region of interest" description="Disordered" evidence="1">
    <location>
        <begin position="37"/>
        <end position="82"/>
    </location>
</feature>
<dbReference type="AlphaFoldDB" id="A0AAD7CX65"/>
<feature type="domain" description="GATA-type" evidence="2">
    <location>
        <begin position="111"/>
        <end position="156"/>
    </location>
</feature>
<gene>
    <name evidence="3" type="ORF">B0H17DRAFT_1088581</name>
</gene>
<dbReference type="GO" id="GO:0043565">
    <property type="term" value="F:sequence-specific DNA binding"/>
    <property type="evidence" value="ECO:0007669"/>
    <property type="project" value="InterPro"/>
</dbReference>
<dbReference type="GO" id="GO:0006355">
    <property type="term" value="P:regulation of DNA-templated transcription"/>
    <property type="evidence" value="ECO:0007669"/>
    <property type="project" value="InterPro"/>
</dbReference>
<dbReference type="InterPro" id="IPR000679">
    <property type="entry name" value="Znf_GATA"/>
</dbReference>
<protein>
    <recommendedName>
        <fullName evidence="2">GATA-type domain-containing protein</fullName>
    </recommendedName>
</protein>
<evidence type="ECO:0000259" key="2">
    <source>
        <dbReference type="SMART" id="SM00401"/>
    </source>
</evidence>
<evidence type="ECO:0000256" key="1">
    <source>
        <dbReference type="SAM" id="MobiDB-lite"/>
    </source>
</evidence>
<dbReference type="SMART" id="SM00401">
    <property type="entry name" value="ZnF_GATA"/>
    <property type="match status" value="1"/>
</dbReference>
<proteinExistence type="predicted"/>
<evidence type="ECO:0000313" key="3">
    <source>
        <dbReference type="EMBL" id="KAJ7667433.1"/>
    </source>
</evidence>
<sequence>MPSPSGLASSLAPDLDAHQVHPSPAVCIPTEVSQQARPVHVVKEEEAEVEAEQDSNTNLGPATQKCSHCGSHPNTSRPIRSHRSKFQHGVILCSACSMHERVHASLRPRADHSTQQCSHCHGPRGTRRGLLCGACYTYERKNKRRRPQTLIERAQAQRL</sequence>
<reference evidence="3" key="1">
    <citation type="submission" date="2023-03" db="EMBL/GenBank/DDBJ databases">
        <title>Massive genome expansion in bonnet fungi (Mycena s.s.) driven by repeated elements and novel gene families across ecological guilds.</title>
        <authorList>
            <consortium name="Lawrence Berkeley National Laboratory"/>
            <person name="Harder C.B."/>
            <person name="Miyauchi S."/>
            <person name="Viragh M."/>
            <person name="Kuo A."/>
            <person name="Thoen E."/>
            <person name="Andreopoulos B."/>
            <person name="Lu D."/>
            <person name="Skrede I."/>
            <person name="Drula E."/>
            <person name="Henrissat B."/>
            <person name="Morin E."/>
            <person name="Kohler A."/>
            <person name="Barry K."/>
            <person name="LaButti K."/>
            <person name="Morin E."/>
            <person name="Salamov A."/>
            <person name="Lipzen A."/>
            <person name="Mereny Z."/>
            <person name="Hegedus B."/>
            <person name="Baldrian P."/>
            <person name="Stursova M."/>
            <person name="Weitz H."/>
            <person name="Taylor A."/>
            <person name="Grigoriev I.V."/>
            <person name="Nagy L.G."/>
            <person name="Martin F."/>
            <person name="Kauserud H."/>
        </authorList>
    </citation>
    <scope>NUCLEOTIDE SEQUENCE</scope>
    <source>
        <strain evidence="3">CBHHK067</strain>
    </source>
</reference>
<feature type="non-terminal residue" evidence="3">
    <location>
        <position position="159"/>
    </location>
</feature>
<organism evidence="3 4">
    <name type="scientific">Mycena rosella</name>
    <name type="common">Pink bonnet</name>
    <name type="synonym">Agaricus rosellus</name>
    <dbReference type="NCBI Taxonomy" id="1033263"/>
    <lineage>
        <taxon>Eukaryota</taxon>
        <taxon>Fungi</taxon>
        <taxon>Dikarya</taxon>
        <taxon>Basidiomycota</taxon>
        <taxon>Agaricomycotina</taxon>
        <taxon>Agaricomycetes</taxon>
        <taxon>Agaricomycetidae</taxon>
        <taxon>Agaricales</taxon>
        <taxon>Marasmiineae</taxon>
        <taxon>Mycenaceae</taxon>
        <taxon>Mycena</taxon>
    </lineage>
</organism>
<dbReference type="Proteomes" id="UP001221757">
    <property type="component" value="Unassembled WGS sequence"/>
</dbReference>